<evidence type="ECO:0000313" key="2">
    <source>
        <dbReference type="Proteomes" id="UP001240447"/>
    </source>
</evidence>
<proteinExistence type="predicted"/>
<dbReference type="InterPro" id="IPR019587">
    <property type="entry name" value="Polyketide_cyclase/dehydratase"/>
</dbReference>
<protein>
    <recommendedName>
        <fullName evidence="3">SRPBCC family protein</fullName>
    </recommendedName>
</protein>
<gene>
    <name evidence="1" type="ORF">J2S59_001396</name>
</gene>
<dbReference type="Proteomes" id="UP001240447">
    <property type="component" value="Unassembled WGS sequence"/>
</dbReference>
<organism evidence="1 2">
    <name type="scientific">Nocardioides massiliensis</name>
    <dbReference type="NCBI Taxonomy" id="1325935"/>
    <lineage>
        <taxon>Bacteria</taxon>
        <taxon>Bacillati</taxon>
        <taxon>Actinomycetota</taxon>
        <taxon>Actinomycetes</taxon>
        <taxon>Propionibacteriales</taxon>
        <taxon>Nocardioidaceae</taxon>
        <taxon>Nocardioides</taxon>
    </lineage>
</organism>
<accession>A0ABT9NMD8</accession>
<evidence type="ECO:0008006" key="3">
    <source>
        <dbReference type="Google" id="ProtNLM"/>
    </source>
</evidence>
<dbReference type="InterPro" id="IPR023393">
    <property type="entry name" value="START-like_dom_sf"/>
</dbReference>
<name>A0ABT9NMD8_9ACTN</name>
<comment type="caution">
    <text evidence="1">The sequence shown here is derived from an EMBL/GenBank/DDBJ whole genome shotgun (WGS) entry which is preliminary data.</text>
</comment>
<keyword evidence="2" id="KW-1185">Reference proteome</keyword>
<dbReference type="Gene3D" id="3.30.530.20">
    <property type="match status" value="1"/>
</dbReference>
<dbReference type="SUPFAM" id="SSF55961">
    <property type="entry name" value="Bet v1-like"/>
    <property type="match status" value="1"/>
</dbReference>
<dbReference type="EMBL" id="JAUSQM010000001">
    <property type="protein sequence ID" value="MDP9821587.1"/>
    <property type="molecule type" value="Genomic_DNA"/>
</dbReference>
<dbReference type="RefSeq" id="WP_068124858.1">
    <property type="nucleotide sequence ID" value="NZ_CCXJ01000777.2"/>
</dbReference>
<sequence>MPSGSLVIGAPLVEVFDFLSTPACRPEWQSSLRRVEDVAPAEPGVGQSWIDVTAAGVRPRMETTEHVPPTRWAERGTWGPFAAWLRLDLAPTDGGTEVRWELDLTATGPAGVLARVLKQAAPLAVASDLRRAARLLETRQTR</sequence>
<evidence type="ECO:0000313" key="1">
    <source>
        <dbReference type="EMBL" id="MDP9821587.1"/>
    </source>
</evidence>
<dbReference type="Pfam" id="PF10604">
    <property type="entry name" value="Polyketide_cyc2"/>
    <property type="match status" value="1"/>
</dbReference>
<reference evidence="1 2" key="1">
    <citation type="submission" date="2023-07" db="EMBL/GenBank/DDBJ databases">
        <title>Sequencing the genomes of 1000 actinobacteria strains.</title>
        <authorList>
            <person name="Klenk H.-P."/>
        </authorList>
    </citation>
    <scope>NUCLEOTIDE SEQUENCE [LARGE SCALE GENOMIC DNA]</scope>
    <source>
        <strain evidence="1 2">GD13</strain>
    </source>
</reference>